<organism evidence="1 2">
    <name type="scientific">Actinokineospora iranica</name>
    <dbReference type="NCBI Taxonomy" id="1271860"/>
    <lineage>
        <taxon>Bacteria</taxon>
        <taxon>Bacillati</taxon>
        <taxon>Actinomycetota</taxon>
        <taxon>Actinomycetes</taxon>
        <taxon>Pseudonocardiales</taxon>
        <taxon>Pseudonocardiaceae</taxon>
        <taxon>Actinokineospora</taxon>
    </lineage>
</organism>
<name>A0A1G6INS0_9PSEU</name>
<dbReference type="GO" id="GO:0004252">
    <property type="term" value="F:serine-type endopeptidase activity"/>
    <property type="evidence" value="ECO:0007669"/>
    <property type="project" value="InterPro"/>
</dbReference>
<evidence type="ECO:0000313" key="1">
    <source>
        <dbReference type="EMBL" id="SDC08137.1"/>
    </source>
</evidence>
<dbReference type="AlphaFoldDB" id="A0A1G6INS0"/>
<dbReference type="InterPro" id="IPR036852">
    <property type="entry name" value="Peptidase_S8/S53_dom_sf"/>
</dbReference>
<evidence type="ECO:0000313" key="2">
    <source>
        <dbReference type="Proteomes" id="UP000199501"/>
    </source>
</evidence>
<dbReference type="Gene3D" id="3.40.50.200">
    <property type="entry name" value="Peptidase S8/S53 domain"/>
    <property type="match status" value="1"/>
</dbReference>
<dbReference type="SUPFAM" id="SSF52743">
    <property type="entry name" value="Subtilisin-like"/>
    <property type="match status" value="1"/>
</dbReference>
<gene>
    <name evidence="1" type="ORF">SAMN05216174_10136</name>
</gene>
<proteinExistence type="predicted"/>
<accession>A0A1G6INS0</accession>
<dbReference type="Proteomes" id="UP000199501">
    <property type="component" value="Unassembled WGS sequence"/>
</dbReference>
<dbReference type="STRING" id="1271860.SAMN05216174_10136"/>
<protein>
    <recommendedName>
        <fullName evidence="3">Subtilase family protein</fullName>
    </recommendedName>
</protein>
<keyword evidence="2" id="KW-1185">Reference proteome</keyword>
<dbReference type="EMBL" id="FMZZ01000001">
    <property type="protein sequence ID" value="SDC08137.1"/>
    <property type="molecule type" value="Genomic_DNA"/>
</dbReference>
<reference evidence="2" key="1">
    <citation type="submission" date="2016-10" db="EMBL/GenBank/DDBJ databases">
        <authorList>
            <person name="Varghese N."/>
            <person name="Submissions S."/>
        </authorList>
    </citation>
    <scope>NUCLEOTIDE SEQUENCE [LARGE SCALE GENOMIC DNA]</scope>
    <source>
        <strain evidence="2">IBRC-M 10403</strain>
    </source>
</reference>
<dbReference type="GO" id="GO:0006508">
    <property type="term" value="P:proteolysis"/>
    <property type="evidence" value="ECO:0007669"/>
    <property type="project" value="InterPro"/>
</dbReference>
<dbReference type="RefSeq" id="WP_091446804.1">
    <property type="nucleotide sequence ID" value="NZ_FMZZ01000001.1"/>
</dbReference>
<dbReference type="OrthoDB" id="9790784at2"/>
<evidence type="ECO:0008006" key="3">
    <source>
        <dbReference type="Google" id="ProtNLM"/>
    </source>
</evidence>
<sequence>MISSADLRHRARSPLLDLVRLTPVMRRGAGAGPVSVEVVASAEDTPFLAAVTGFSALSICPLSPVVTRSVAQGCGPAELAGVLDVAGSARVLLVSVPLVDGTTRENRVLHEVLDEAAVRGVPVVAAAGAASSVLTRHPWVLPVLSCTASGRVSWFVDLDPDVEPRGLLAPGEDVPGPHGAATGNGIAAAVVAGAAALLWSLFPKACGGQVRSALLIGATHPRRFGPPLLDAERAHEFLSRHAG</sequence>